<dbReference type="InterPro" id="IPR053853">
    <property type="entry name" value="FitA-like_RHH"/>
</dbReference>
<sequence>MTTLAKSAYWFRNASKLEPVMGVNFSIKNVSEEMADDLRAMAARNHRSVQGELMAMLEERLRGTRKLSALEAAQEVRRLGIRSEGRSADIVRELRDLDAR</sequence>
<evidence type="ECO:0000313" key="2">
    <source>
        <dbReference type="EMBL" id="MFC3713768.1"/>
    </source>
</evidence>
<dbReference type="RefSeq" id="WP_380862584.1">
    <property type="nucleotide sequence ID" value="NZ_JBHRXV010000011.1"/>
</dbReference>
<evidence type="ECO:0000259" key="1">
    <source>
        <dbReference type="Pfam" id="PF22513"/>
    </source>
</evidence>
<protein>
    <submittedName>
        <fullName evidence="2">Arc family DNA-binding protein</fullName>
    </submittedName>
</protein>
<dbReference type="EMBL" id="JBHRXV010000011">
    <property type="protein sequence ID" value="MFC3713768.1"/>
    <property type="molecule type" value="Genomic_DNA"/>
</dbReference>
<reference evidence="3" key="1">
    <citation type="journal article" date="2019" name="Int. J. Syst. Evol. Microbiol.">
        <title>The Global Catalogue of Microorganisms (GCM) 10K type strain sequencing project: providing services to taxonomists for standard genome sequencing and annotation.</title>
        <authorList>
            <consortium name="The Broad Institute Genomics Platform"/>
            <consortium name="The Broad Institute Genome Sequencing Center for Infectious Disease"/>
            <person name="Wu L."/>
            <person name="Ma J."/>
        </authorList>
    </citation>
    <scope>NUCLEOTIDE SEQUENCE [LARGE SCALE GENOMIC DNA]</scope>
    <source>
        <strain evidence="3">KCTC 42644</strain>
    </source>
</reference>
<organism evidence="2 3">
    <name type="scientific">Sphingoaurantiacus capsulatus</name>
    <dbReference type="NCBI Taxonomy" id="1771310"/>
    <lineage>
        <taxon>Bacteria</taxon>
        <taxon>Pseudomonadati</taxon>
        <taxon>Pseudomonadota</taxon>
        <taxon>Alphaproteobacteria</taxon>
        <taxon>Sphingomonadales</taxon>
        <taxon>Sphingosinicellaceae</taxon>
        <taxon>Sphingoaurantiacus</taxon>
    </lineage>
</organism>
<keyword evidence="2" id="KW-0238">DNA-binding</keyword>
<proteinExistence type="predicted"/>
<keyword evidence="3" id="KW-1185">Reference proteome</keyword>
<dbReference type="SUPFAM" id="SSF47598">
    <property type="entry name" value="Ribbon-helix-helix"/>
    <property type="match status" value="1"/>
</dbReference>
<dbReference type="Pfam" id="PF22513">
    <property type="entry name" value="FitA-like_RHH"/>
    <property type="match status" value="1"/>
</dbReference>
<evidence type="ECO:0000313" key="3">
    <source>
        <dbReference type="Proteomes" id="UP001595615"/>
    </source>
</evidence>
<comment type="caution">
    <text evidence="2">The sequence shown here is derived from an EMBL/GenBank/DDBJ whole genome shotgun (WGS) entry which is preliminary data.</text>
</comment>
<accession>A0ABV7XFB2</accession>
<dbReference type="GO" id="GO:0003677">
    <property type="term" value="F:DNA binding"/>
    <property type="evidence" value="ECO:0007669"/>
    <property type="project" value="UniProtKB-KW"/>
</dbReference>
<dbReference type="InterPro" id="IPR013321">
    <property type="entry name" value="Arc_rbn_hlx_hlx"/>
</dbReference>
<dbReference type="Gene3D" id="1.10.1220.10">
    <property type="entry name" value="Met repressor-like"/>
    <property type="match status" value="1"/>
</dbReference>
<dbReference type="Proteomes" id="UP001595615">
    <property type="component" value="Unassembled WGS sequence"/>
</dbReference>
<dbReference type="InterPro" id="IPR010985">
    <property type="entry name" value="Ribbon_hlx_hlx"/>
</dbReference>
<gene>
    <name evidence="2" type="ORF">ACFOMD_14420</name>
</gene>
<feature type="domain" description="Antitoxin FitA-like ribbon-helix-helix" evidence="1">
    <location>
        <begin position="27"/>
        <end position="60"/>
    </location>
</feature>
<name>A0ABV7XFB2_9SPHN</name>